<keyword evidence="2" id="KW-1185">Reference proteome</keyword>
<dbReference type="Proteomes" id="UP000247773">
    <property type="component" value="Genome"/>
</dbReference>
<accession>A0A2U7NF40</accession>
<dbReference type="EMBL" id="KY971610">
    <property type="protein sequence ID" value="ASD52071.1"/>
    <property type="molecule type" value="Genomic_DNA"/>
</dbReference>
<protein>
    <recommendedName>
        <fullName evidence="3">Baseplate wedge subunit and tail pin</fullName>
    </recommendedName>
</protein>
<dbReference type="InterPro" id="IPR043180">
    <property type="entry name" value="Baseplate_struct_Gp11_C"/>
</dbReference>
<organism evidence="1 2">
    <name type="scientific">Pseudomonas phage PspYZU05</name>
    <dbReference type="NCBI Taxonomy" id="1983556"/>
    <lineage>
        <taxon>Viruses</taxon>
        <taxon>Duplodnaviria</taxon>
        <taxon>Heunggongvirae</taxon>
        <taxon>Uroviricota</taxon>
        <taxon>Caudoviricetes</taxon>
        <taxon>Pantevenvirales</taxon>
        <taxon>Straboviridae</taxon>
        <taxon>Jiangsuvirus</taxon>
        <taxon>Jiangsuvirus pspyzu05</taxon>
    </lineage>
</organism>
<dbReference type="Gene3D" id="2.20.20.20">
    <property type="entry name" value="Baseplate structural protein gp11, C-terminal domain"/>
    <property type="match status" value="1"/>
</dbReference>
<dbReference type="InterPro" id="IPR014791">
    <property type="entry name" value="Baseplate_struct_Gp11"/>
</dbReference>
<evidence type="ECO:0008006" key="3">
    <source>
        <dbReference type="Google" id="ProtNLM"/>
    </source>
</evidence>
<dbReference type="InterPro" id="IPR015982">
    <property type="entry name" value="Baseplate_struct_Gp11_N_sf"/>
</dbReference>
<sequence length="217" mass="23352">MSILDQKASVRNRHASSVSFETVQDNTDVLGNQAYGTVTISQLAEGINYNNVQSAIEDIRNIAILDVDSIIINDSGVSPAGQPQVDTWKINGTITDTEGGVKTIDIFGVPVKVNVGDAGTEIAVKLLAAIQTIQVEVGHIFDTVSIDSGNPTMLNIRYTDNQKHILTPKTQYGVSVIQNIISPAKPGYGAWTRIGAQTLTFDGQPSPTTLHYFKRIA</sequence>
<reference evidence="1 2" key="1">
    <citation type="submission" date="2017-04" db="EMBL/GenBank/DDBJ databases">
        <title>Isolation of lytic bacteriophages infecting Pseudomonas strains for biocontrol of fish and shrimp spoilage during chilled storage.</title>
        <authorList>
            <person name="Yang Z."/>
            <person name="Tao X."/>
            <person name="Gao L."/>
            <person name="Rao S."/>
        </authorList>
    </citation>
    <scope>NUCLEOTIDE SEQUENCE [LARGE SCALE GENOMIC DNA]</scope>
</reference>
<dbReference type="InterPro" id="IPR036214">
    <property type="entry name" value="Gp11_sf"/>
</dbReference>
<dbReference type="Pfam" id="PF08677">
    <property type="entry name" value="GP11"/>
    <property type="match status" value="1"/>
</dbReference>
<dbReference type="InterPro" id="IPR015976">
    <property type="entry name" value="Phage_T4_Gp11_C"/>
</dbReference>
<dbReference type="Gene3D" id="1.10.286.30">
    <property type="entry name" value="Baseplate structural protein GP11, N-terminal domain"/>
    <property type="match status" value="1"/>
</dbReference>
<proteinExistence type="predicted"/>
<dbReference type="Gene3D" id="3.90.1160.10">
    <property type="entry name" value="Baseplate structural protein gp11, finger domain"/>
    <property type="match status" value="1"/>
</dbReference>
<gene>
    <name evidence="1" type="ORF">PspYZU05_119</name>
</gene>
<evidence type="ECO:0000313" key="2">
    <source>
        <dbReference type="Proteomes" id="UP000247773"/>
    </source>
</evidence>
<evidence type="ECO:0000313" key="1">
    <source>
        <dbReference type="EMBL" id="ASD52071.1"/>
    </source>
</evidence>
<dbReference type="SUPFAM" id="SSF56558">
    <property type="entry name" value="Baseplate structural protein gp11"/>
    <property type="match status" value="1"/>
</dbReference>
<name>A0A2U7NF40_9CAUD</name>